<feature type="binding site" evidence="6">
    <location>
        <position position="133"/>
    </location>
    <ligand>
        <name>Zn(2+)</name>
        <dbReference type="ChEBI" id="CHEBI:29105"/>
        <note>structural</note>
    </ligand>
</feature>
<dbReference type="GO" id="GO:0004017">
    <property type="term" value="F:AMP kinase activity"/>
    <property type="evidence" value="ECO:0007669"/>
    <property type="project" value="UniProtKB-UniRule"/>
</dbReference>
<dbReference type="GO" id="GO:0044209">
    <property type="term" value="P:AMP salvage"/>
    <property type="evidence" value="ECO:0007669"/>
    <property type="project" value="UniProtKB-UniRule"/>
</dbReference>
<evidence type="ECO:0000313" key="10">
    <source>
        <dbReference type="EMBL" id="SHE35617.1"/>
    </source>
</evidence>
<dbReference type="NCBIfam" id="NF001380">
    <property type="entry name" value="PRK00279.1-2"/>
    <property type="match status" value="1"/>
</dbReference>
<dbReference type="PROSITE" id="PS00113">
    <property type="entry name" value="ADENYLATE_KINASE"/>
    <property type="match status" value="1"/>
</dbReference>
<evidence type="ECO:0000259" key="9">
    <source>
        <dbReference type="Pfam" id="PF05191"/>
    </source>
</evidence>
<feature type="binding site" evidence="6">
    <location>
        <position position="136"/>
    </location>
    <ligand>
        <name>Zn(2+)</name>
        <dbReference type="ChEBI" id="CHEBI:29105"/>
        <note>structural</note>
    </ligand>
</feature>
<dbReference type="GO" id="GO:0005737">
    <property type="term" value="C:cytoplasm"/>
    <property type="evidence" value="ECO:0007669"/>
    <property type="project" value="UniProtKB-SubCell"/>
</dbReference>
<gene>
    <name evidence="6" type="primary">adk</name>
    <name evidence="10" type="ORF">SAMN02745225_00380</name>
</gene>
<evidence type="ECO:0000256" key="2">
    <source>
        <dbReference type="ARBA" id="ARBA00022727"/>
    </source>
</evidence>
<dbReference type="InterPro" id="IPR000850">
    <property type="entry name" value="Adenylat/UMP-CMP_kin"/>
</dbReference>
<evidence type="ECO:0000313" key="11">
    <source>
        <dbReference type="Proteomes" id="UP000184295"/>
    </source>
</evidence>
<dbReference type="CDD" id="cd01428">
    <property type="entry name" value="ADK"/>
    <property type="match status" value="1"/>
</dbReference>
<comment type="subunit">
    <text evidence="6 8">Monomer.</text>
</comment>
<dbReference type="InterPro" id="IPR027417">
    <property type="entry name" value="P-loop_NTPase"/>
</dbReference>
<dbReference type="SUPFAM" id="SSF57774">
    <property type="entry name" value="Microbial and mitochondrial ADK, insert 'zinc finger' domain"/>
    <property type="match status" value="1"/>
</dbReference>
<dbReference type="InterPro" id="IPR006259">
    <property type="entry name" value="Adenyl_kin_sub"/>
</dbReference>
<dbReference type="PANTHER" id="PTHR23359">
    <property type="entry name" value="NUCLEOTIDE KINASE"/>
    <property type="match status" value="1"/>
</dbReference>
<sequence length="224" mass="25005">MATPTRIVMLGKQGAGKGTQSTRLSHHYVIPHISTGDMLRSAAKGTSEFGTLAKSYMEKGELVPDEVITGVVKERLEEPDARLRGFLLDGYPRTLGQAQDLEKILYPFDLDIVVDLDVPTDLVLKRLASRRVCSVCGANYSLTDRPKHDWTCDSCGGEVIQREDDTEAAIQRRLDLYETQTAPLIRYYQDRDRLVVVNGVGDPDEVMARLISVINRMRGNPIDL</sequence>
<feature type="binding site" evidence="6">
    <location>
        <begin position="14"/>
        <end position="19"/>
    </location>
    <ligand>
        <name>ATP</name>
        <dbReference type="ChEBI" id="CHEBI:30616"/>
    </ligand>
</feature>
<protein>
    <recommendedName>
        <fullName evidence="6 8">Adenylate kinase</fullName>
        <shortName evidence="6">AK</shortName>
        <ecNumber evidence="6 8">2.7.4.3</ecNumber>
    </recommendedName>
    <alternativeName>
        <fullName evidence="6">ATP-AMP transphosphorylase</fullName>
    </alternativeName>
    <alternativeName>
        <fullName evidence="6">ATP:AMP phosphotransferase</fullName>
    </alternativeName>
    <alternativeName>
        <fullName evidence="6">Adenylate monophosphate kinase</fullName>
    </alternativeName>
</protein>
<evidence type="ECO:0000256" key="8">
    <source>
        <dbReference type="RuleBase" id="RU003331"/>
    </source>
</evidence>
<dbReference type="Pfam" id="PF00406">
    <property type="entry name" value="ADK"/>
    <property type="match status" value="1"/>
</dbReference>
<feature type="domain" description="Adenylate kinase active site lid" evidence="9">
    <location>
        <begin position="130"/>
        <end position="164"/>
    </location>
</feature>
<keyword evidence="5 6" id="KW-0067">ATP-binding</keyword>
<dbReference type="HAMAP" id="MF_00235">
    <property type="entry name" value="Adenylate_kinase_Adk"/>
    <property type="match status" value="1"/>
</dbReference>
<dbReference type="SUPFAM" id="SSF52540">
    <property type="entry name" value="P-loop containing nucleoside triphosphate hydrolases"/>
    <property type="match status" value="1"/>
</dbReference>
<feature type="binding site" evidence="6">
    <location>
        <position position="40"/>
    </location>
    <ligand>
        <name>AMP</name>
        <dbReference type="ChEBI" id="CHEBI:456215"/>
    </ligand>
</feature>
<keyword evidence="4 6" id="KW-0418">Kinase</keyword>
<reference evidence="11" key="1">
    <citation type="submission" date="2016-11" db="EMBL/GenBank/DDBJ databases">
        <authorList>
            <person name="Varghese N."/>
            <person name="Submissions S."/>
        </authorList>
    </citation>
    <scope>NUCLEOTIDE SEQUENCE [LARGE SCALE GENOMIC DNA]</scope>
    <source>
        <strain evidence="11">DSM 19514</strain>
    </source>
</reference>
<dbReference type="RefSeq" id="WP_072788176.1">
    <property type="nucleotide sequence ID" value="NZ_FQUL01000003.1"/>
</dbReference>
<proteinExistence type="inferred from homology"/>
<evidence type="ECO:0000256" key="1">
    <source>
        <dbReference type="ARBA" id="ARBA00022679"/>
    </source>
</evidence>
<comment type="pathway">
    <text evidence="6">Purine metabolism; AMP biosynthesis via salvage pathway; AMP from ADP: step 1/1.</text>
</comment>
<comment type="domain">
    <text evidence="6">Consists of three domains, a large central CORE domain and two small peripheral domains, NMPbind and LID, which undergo movements during catalysis. The LID domain closes over the site of phosphoryl transfer upon ATP binding. Assembling and dissambling the active center during each catalytic cycle provides an effective means to prevent ATP hydrolysis. Some bacteria have evolved a zinc-coordinating structure that stabilizes the LID domain.</text>
</comment>
<comment type="function">
    <text evidence="6">Catalyzes the reversible transfer of the terminal phosphate group between ATP and AMP. Plays an important role in cellular energy homeostasis and in adenine nucleotide metabolism.</text>
</comment>
<keyword evidence="3 6" id="KW-0547">Nucleotide-binding</keyword>
<dbReference type="GO" id="GO:0008270">
    <property type="term" value="F:zinc ion binding"/>
    <property type="evidence" value="ECO:0007669"/>
    <property type="project" value="UniProtKB-UniRule"/>
</dbReference>
<comment type="catalytic activity">
    <reaction evidence="6 8">
        <text>AMP + ATP = 2 ADP</text>
        <dbReference type="Rhea" id="RHEA:12973"/>
        <dbReference type="ChEBI" id="CHEBI:30616"/>
        <dbReference type="ChEBI" id="CHEBI:456215"/>
        <dbReference type="ChEBI" id="CHEBI:456216"/>
        <dbReference type="EC" id="2.7.4.3"/>
    </reaction>
</comment>
<dbReference type="NCBIfam" id="NF001381">
    <property type="entry name" value="PRK00279.1-3"/>
    <property type="match status" value="1"/>
</dbReference>
<evidence type="ECO:0000256" key="7">
    <source>
        <dbReference type="RuleBase" id="RU003330"/>
    </source>
</evidence>
<feature type="binding site" evidence="6">
    <location>
        <position position="152"/>
    </location>
    <ligand>
        <name>Zn(2+)</name>
        <dbReference type="ChEBI" id="CHEBI:29105"/>
        <note>structural</note>
    </ligand>
</feature>
<keyword evidence="11" id="KW-1185">Reference proteome</keyword>
<feature type="binding site" evidence="6">
    <location>
        <position position="130"/>
    </location>
    <ligand>
        <name>ATP</name>
        <dbReference type="ChEBI" id="CHEBI:30616"/>
    </ligand>
</feature>
<feature type="binding site" evidence="6">
    <location>
        <position position="201"/>
    </location>
    <ligand>
        <name>ATP</name>
        <dbReference type="ChEBI" id="CHEBI:30616"/>
    </ligand>
</feature>
<dbReference type="NCBIfam" id="TIGR01351">
    <property type="entry name" value="adk"/>
    <property type="match status" value="1"/>
</dbReference>
<dbReference type="Gene3D" id="3.40.50.300">
    <property type="entry name" value="P-loop containing nucleotide triphosphate hydrolases"/>
    <property type="match status" value="1"/>
</dbReference>
<evidence type="ECO:0000256" key="5">
    <source>
        <dbReference type="ARBA" id="ARBA00022840"/>
    </source>
</evidence>
<dbReference type="Proteomes" id="UP000184295">
    <property type="component" value="Unassembled WGS sequence"/>
</dbReference>
<feature type="binding site" evidence="6">
    <location>
        <position position="97"/>
    </location>
    <ligand>
        <name>AMP</name>
        <dbReference type="ChEBI" id="CHEBI:456215"/>
    </ligand>
</feature>
<keyword evidence="6" id="KW-0963">Cytoplasm</keyword>
<keyword evidence="1 6" id="KW-0808">Transferase</keyword>
<dbReference type="PRINTS" id="PR00094">
    <property type="entry name" value="ADENYLTKNASE"/>
</dbReference>
<evidence type="ECO:0000256" key="3">
    <source>
        <dbReference type="ARBA" id="ARBA00022741"/>
    </source>
</evidence>
<evidence type="ECO:0000256" key="6">
    <source>
        <dbReference type="HAMAP-Rule" id="MF_00235"/>
    </source>
</evidence>
<dbReference type="AlphaFoldDB" id="A0A1M4SUF0"/>
<feature type="binding site" evidence="6">
    <location>
        <begin position="90"/>
        <end position="93"/>
    </location>
    <ligand>
        <name>AMP</name>
        <dbReference type="ChEBI" id="CHEBI:456215"/>
    </ligand>
</feature>
<dbReference type="InterPro" id="IPR033690">
    <property type="entry name" value="Adenylat_kinase_CS"/>
</dbReference>
<evidence type="ECO:0000256" key="4">
    <source>
        <dbReference type="ARBA" id="ARBA00022777"/>
    </source>
</evidence>
<feature type="binding site" evidence="6">
    <location>
        <position position="155"/>
    </location>
    <ligand>
        <name>Zn(2+)</name>
        <dbReference type="ChEBI" id="CHEBI:29105"/>
        <note>structural</note>
    </ligand>
</feature>
<dbReference type="Pfam" id="PF05191">
    <property type="entry name" value="ADK_lid"/>
    <property type="match status" value="1"/>
</dbReference>
<dbReference type="OrthoDB" id="9805030at2"/>
<dbReference type="UniPathway" id="UPA00588">
    <property type="reaction ID" value="UER00649"/>
</dbReference>
<dbReference type="EC" id="2.7.4.3" evidence="6 8"/>
<dbReference type="InterPro" id="IPR036193">
    <property type="entry name" value="ADK_active_lid_dom_sf"/>
</dbReference>
<feature type="region of interest" description="NMP" evidence="6">
    <location>
        <begin position="34"/>
        <end position="63"/>
    </location>
</feature>
<comment type="caution">
    <text evidence="6">Lacks conserved residue(s) required for the propagation of feature annotation.</text>
</comment>
<feature type="binding site" evidence="6">
    <location>
        <position position="35"/>
    </location>
    <ligand>
        <name>AMP</name>
        <dbReference type="ChEBI" id="CHEBI:456215"/>
    </ligand>
</feature>
<keyword evidence="2 6" id="KW-0545">Nucleotide biosynthesis</keyword>
<name>A0A1M4SUF0_9ACTN</name>
<dbReference type="EMBL" id="FQUL01000003">
    <property type="protein sequence ID" value="SHE35617.1"/>
    <property type="molecule type" value="Genomic_DNA"/>
</dbReference>
<accession>A0A1M4SUF0</accession>
<dbReference type="GO" id="GO:0005524">
    <property type="term" value="F:ATP binding"/>
    <property type="evidence" value="ECO:0007669"/>
    <property type="project" value="UniProtKB-UniRule"/>
</dbReference>
<comment type="similarity">
    <text evidence="6 7">Belongs to the adenylate kinase family.</text>
</comment>
<feature type="binding site" evidence="6">
    <location>
        <position position="173"/>
    </location>
    <ligand>
        <name>AMP</name>
        <dbReference type="ChEBI" id="CHEBI:456215"/>
    </ligand>
</feature>
<dbReference type="STRING" id="1121881.SAMN02745225_00380"/>
<keyword evidence="6" id="KW-0479">Metal-binding</keyword>
<keyword evidence="6" id="KW-0862">Zinc</keyword>
<dbReference type="InterPro" id="IPR007862">
    <property type="entry name" value="Adenylate_kinase_lid-dom"/>
</dbReference>
<dbReference type="FunFam" id="3.40.50.300:FF:000106">
    <property type="entry name" value="Adenylate kinase mitochondrial"/>
    <property type="match status" value="1"/>
</dbReference>
<organism evidence="10 11">
    <name type="scientific">Ferrithrix thermotolerans DSM 19514</name>
    <dbReference type="NCBI Taxonomy" id="1121881"/>
    <lineage>
        <taxon>Bacteria</taxon>
        <taxon>Bacillati</taxon>
        <taxon>Actinomycetota</taxon>
        <taxon>Acidimicrobiia</taxon>
        <taxon>Acidimicrobiales</taxon>
        <taxon>Acidimicrobiaceae</taxon>
        <taxon>Ferrithrix</taxon>
    </lineage>
</organism>
<comment type="subcellular location">
    <subcellularLocation>
        <location evidence="6 8">Cytoplasm</location>
    </subcellularLocation>
</comment>
<feature type="binding site" evidence="6">
    <location>
        <position position="162"/>
    </location>
    <ligand>
        <name>AMP</name>
        <dbReference type="ChEBI" id="CHEBI:456215"/>
    </ligand>
</feature>
<feature type="binding site" evidence="6">
    <location>
        <begin position="61"/>
        <end position="63"/>
    </location>
    <ligand>
        <name>AMP</name>
        <dbReference type="ChEBI" id="CHEBI:456215"/>
    </ligand>
</feature>